<name>A0A9D3RL79_ANGAN</name>
<feature type="compositionally biased region" description="Low complexity" evidence="1">
    <location>
        <begin position="9"/>
        <end position="29"/>
    </location>
</feature>
<evidence type="ECO:0000313" key="2">
    <source>
        <dbReference type="EMBL" id="KAG5834689.1"/>
    </source>
</evidence>
<dbReference type="AlphaFoldDB" id="A0A9D3RL79"/>
<gene>
    <name evidence="2" type="ORF">ANANG_G00264240</name>
</gene>
<dbReference type="Proteomes" id="UP001044222">
    <property type="component" value="Chromosome 15"/>
</dbReference>
<organism evidence="2 3">
    <name type="scientific">Anguilla anguilla</name>
    <name type="common">European freshwater eel</name>
    <name type="synonym">Muraena anguilla</name>
    <dbReference type="NCBI Taxonomy" id="7936"/>
    <lineage>
        <taxon>Eukaryota</taxon>
        <taxon>Metazoa</taxon>
        <taxon>Chordata</taxon>
        <taxon>Craniata</taxon>
        <taxon>Vertebrata</taxon>
        <taxon>Euteleostomi</taxon>
        <taxon>Actinopterygii</taxon>
        <taxon>Neopterygii</taxon>
        <taxon>Teleostei</taxon>
        <taxon>Anguilliformes</taxon>
        <taxon>Anguillidae</taxon>
        <taxon>Anguilla</taxon>
    </lineage>
</organism>
<protein>
    <submittedName>
        <fullName evidence="2">Uncharacterized protein</fullName>
    </submittedName>
</protein>
<proteinExistence type="predicted"/>
<keyword evidence="3" id="KW-1185">Reference proteome</keyword>
<reference evidence="2" key="1">
    <citation type="submission" date="2021-01" db="EMBL/GenBank/DDBJ databases">
        <title>A chromosome-scale assembly of European eel, Anguilla anguilla.</title>
        <authorList>
            <person name="Henkel C."/>
            <person name="Jong-Raadsen S.A."/>
            <person name="Dufour S."/>
            <person name="Weltzien F.-A."/>
            <person name="Palstra A.P."/>
            <person name="Pelster B."/>
            <person name="Spaink H.P."/>
            <person name="Van Den Thillart G.E."/>
            <person name="Jansen H."/>
            <person name="Zahm M."/>
            <person name="Klopp C."/>
            <person name="Cedric C."/>
            <person name="Louis A."/>
            <person name="Berthelot C."/>
            <person name="Parey E."/>
            <person name="Roest Crollius H."/>
            <person name="Montfort J."/>
            <person name="Robinson-Rechavi M."/>
            <person name="Bucao C."/>
            <person name="Bouchez O."/>
            <person name="Gislard M."/>
            <person name="Lluch J."/>
            <person name="Milhes M."/>
            <person name="Lampietro C."/>
            <person name="Lopez Roques C."/>
            <person name="Donnadieu C."/>
            <person name="Braasch I."/>
            <person name="Desvignes T."/>
            <person name="Postlethwait J."/>
            <person name="Bobe J."/>
            <person name="Guiguen Y."/>
            <person name="Dirks R."/>
        </authorList>
    </citation>
    <scope>NUCLEOTIDE SEQUENCE</scope>
    <source>
        <strain evidence="2">Tag_6206</strain>
        <tissue evidence="2">Liver</tissue>
    </source>
</reference>
<feature type="compositionally biased region" description="Pro residues" evidence="1">
    <location>
        <begin position="30"/>
        <end position="40"/>
    </location>
</feature>
<feature type="region of interest" description="Disordered" evidence="1">
    <location>
        <begin position="1"/>
        <end position="47"/>
    </location>
</feature>
<evidence type="ECO:0000256" key="1">
    <source>
        <dbReference type="SAM" id="MobiDB-lite"/>
    </source>
</evidence>
<comment type="caution">
    <text evidence="2">The sequence shown here is derived from an EMBL/GenBank/DDBJ whole genome shotgun (WGS) entry which is preliminary data.</text>
</comment>
<sequence length="102" mass="11832">MFNPHHHQQQQQQQQFHQHLRQLQQLFQQQPPPPPPPPHPLHNLHRRTIYRTTIKEADPWLSLARHPPLPAWSTCAPLPKPPSSPPTPCCRGRCSCSRCKVA</sequence>
<evidence type="ECO:0000313" key="3">
    <source>
        <dbReference type="Proteomes" id="UP001044222"/>
    </source>
</evidence>
<dbReference type="EMBL" id="JAFIRN010000015">
    <property type="protein sequence ID" value="KAG5834689.1"/>
    <property type="molecule type" value="Genomic_DNA"/>
</dbReference>
<accession>A0A9D3RL79</accession>